<dbReference type="EC" id="3.2.2.27" evidence="4 9"/>
<dbReference type="NCBIfam" id="NF003592">
    <property type="entry name" value="PRK05254.1-5"/>
    <property type="match status" value="1"/>
</dbReference>
<dbReference type="NCBIfam" id="NF003589">
    <property type="entry name" value="PRK05254.1-2"/>
    <property type="match status" value="1"/>
</dbReference>
<gene>
    <name evidence="9" type="primary">ung</name>
    <name evidence="13" type="ORF">GZ22_11670</name>
</gene>
<dbReference type="SUPFAM" id="SSF52141">
    <property type="entry name" value="Uracil-DNA glycosylase-like"/>
    <property type="match status" value="1"/>
</dbReference>
<evidence type="ECO:0000313" key="13">
    <source>
        <dbReference type="EMBL" id="AIF67233.1"/>
    </source>
</evidence>
<dbReference type="InterPro" id="IPR018085">
    <property type="entry name" value="Ura-DNA_Glyclase_AS"/>
</dbReference>
<accession>A0A075LRY3</accession>
<comment type="similarity">
    <text evidence="3 9 11">Belongs to the uracil-DNA glycosylase (UDG) superfamily. UNG family.</text>
</comment>
<comment type="catalytic activity">
    <reaction evidence="1 9 11">
        <text>Hydrolyzes single-stranded DNA or mismatched double-stranded DNA and polynucleotides, releasing free uracil.</text>
        <dbReference type="EC" id="3.2.2.27"/>
    </reaction>
</comment>
<evidence type="ECO:0000256" key="3">
    <source>
        <dbReference type="ARBA" id="ARBA00008184"/>
    </source>
</evidence>
<dbReference type="GO" id="GO:0097510">
    <property type="term" value="P:base-excision repair, AP site formation via deaminated base removal"/>
    <property type="evidence" value="ECO:0007669"/>
    <property type="project" value="TreeGrafter"/>
</dbReference>
<dbReference type="GO" id="GO:0004844">
    <property type="term" value="F:uracil DNA N-glycosylase activity"/>
    <property type="evidence" value="ECO:0007669"/>
    <property type="project" value="UniProtKB-UniRule"/>
</dbReference>
<dbReference type="InterPro" id="IPR036895">
    <property type="entry name" value="Uracil-DNA_glycosylase-like_sf"/>
</dbReference>
<dbReference type="PANTHER" id="PTHR11264">
    <property type="entry name" value="URACIL-DNA GLYCOSYLASE"/>
    <property type="match status" value="1"/>
</dbReference>
<dbReference type="NCBIfam" id="NF003588">
    <property type="entry name" value="PRK05254.1-1"/>
    <property type="match status" value="1"/>
</dbReference>
<dbReference type="RefSeq" id="WP_038562577.1">
    <property type="nucleotide sequence ID" value="NZ_CP008876.1"/>
</dbReference>
<feature type="active site" description="Proton acceptor" evidence="9 10">
    <location>
        <position position="66"/>
    </location>
</feature>
<dbReference type="Gene3D" id="3.40.470.10">
    <property type="entry name" value="Uracil-DNA glycosylase-like domain"/>
    <property type="match status" value="1"/>
</dbReference>
<evidence type="ECO:0000313" key="14">
    <source>
        <dbReference type="Proteomes" id="UP000027980"/>
    </source>
</evidence>
<dbReference type="OrthoDB" id="9804372at2"/>
<dbReference type="PROSITE" id="PS00130">
    <property type="entry name" value="U_DNA_GLYCOSYLASE"/>
    <property type="match status" value="1"/>
</dbReference>
<dbReference type="Pfam" id="PF03167">
    <property type="entry name" value="UDG"/>
    <property type="match status" value="1"/>
</dbReference>
<evidence type="ECO:0000256" key="5">
    <source>
        <dbReference type="ARBA" id="ARBA00018429"/>
    </source>
</evidence>
<organism evidence="13 14">
    <name type="scientific">Terribacillus saccharophilus</name>
    <dbReference type="NCBI Taxonomy" id="361277"/>
    <lineage>
        <taxon>Bacteria</taxon>
        <taxon>Bacillati</taxon>
        <taxon>Bacillota</taxon>
        <taxon>Bacilli</taxon>
        <taxon>Bacillales</taxon>
        <taxon>Bacillaceae</taxon>
        <taxon>Terribacillus</taxon>
    </lineage>
</organism>
<dbReference type="NCBIfam" id="NF003591">
    <property type="entry name" value="PRK05254.1-4"/>
    <property type="match status" value="1"/>
</dbReference>
<dbReference type="GeneID" id="34220139"/>
<dbReference type="EMBL" id="CP008876">
    <property type="protein sequence ID" value="AIF67233.1"/>
    <property type="molecule type" value="Genomic_DNA"/>
</dbReference>
<evidence type="ECO:0000256" key="2">
    <source>
        <dbReference type="ARBA" id="ARBA00002631"/>
    </source>
</evidence>
<evidence type="ECO:0000256" key="7">
    <source>
        <dbReference type="ARBA" id="ARBA00022801"/>
    </source>
</evidence>
<proteinExistence type="inferred from homology"/>
<keyword evidence="7 9" id="KW-0378">Hydrolase</keyword>
<comment type="subcellular location">
    <subcellularLocation>
        <location evidence="9">Cytoplasm</location>
    </subcellularLocation>
</comment>
<dbReference type="NCBIfam" id="TIGR00628">
    <property type="entry name" value="ung"/>
    <property type="match status" value="1"/>
</dbReference>
<evidence type="ECO:0000256" key="10">
    <source>
        <dbReference type="PROSITE-ProRule" id="PRU10072"/>
    </source>
</evidence>
<evidence type="ECO:0000256" key="9">
    <source>
        <dbReference type="HAMAP-Rule" id="MF_00148"/>
    </source>
</evidence>
<sequence>MAKQLIDNDWQDILQDEFDKDYYKELRSFLKEAYQERTIYPEMHHIYEALQVTSFANTKVVILGQDPYHGPNQAHGLSFSVQPEVAIPRSLVNIYKELADDIGCSIPKHGYLKRWAEQGVLLLNTALTVEAHQAASHRGKGWEHFTDRVIESLNEKQDPVVFILWGKHAQEKQKLIDTEKHYTLTSVHPSPLSARRGFFGSKPFSKTNEILENNGLKPIDWCLPDL</sequence>
<feature type="domain" description="Uracil-DNA glycosylase-like" evidence="12">
    <location>
        <begin position="51"/>
        <end position="211"/>
    </location>
</feature>
<evidence type="ECO:0000256" key="8">
    <source>
        <dbReference type="ARBA" id="ARBA00023204"/>
    </source>
</evidence>
<evidence type="ECO:0000256" key="1">
    <source>
        <dbReference type="ARBA" id="ARBA00001400"/>
    </source>
</evidence>
<evidence type="ECO:0000256" key="4">
    <source>
        <dbReference type="ARBA" id="ARBA00012030"/>
    </source>
</evidence>
<keyword evidence="8 9" id="KW-0234">DNA repair</keyword>
<protein>
    <recommendedName>
        <fullName evidence="5 9">Uracil-DNA glycosylase</fullName>
        <shortName evidence="9">UDG</shortName>
        <ecNumber evidence="4 9">3.2.2.27</ecNumber>
    </recommendedName>
</protein>
<dbReference type="SMART" id="SM00987">
    <property type="entry name" value="UreE_C"/>
    <property type="match status" value="1"/>
</dbReference>
<evidence type="ECO:0000259" key="12">
    <source>
        <dbReference type="SMART" id="SM00986"/>
    </source>
</evidence>
<dbReference type="AlphaFoldDB" id="A0A075LRY3"/>
<dbReference type="KEGG" id="tap:GZ22_11670"/>
<dbReference type="GO" id="GO:0005737">
    <property type="term" value="C:cytoplasm"/>
    <property type="evidence" value="ECO:0007669"/>
    <property type="project" value="UniProtKB-SubCell"/>
</dbReference>
<dbReference type="CDD" id="cd10027">
    <property type="entry name" value="UDG-F1-like"/>
    <property type="match status" value="1"/>
</dbReference>
<dbReference type="SMART" id="SM00986">
    <property type="entry name" value="UDG"/>
    <property type="match status" value="1"/>
</dbReference>
<dbReference type="HOGENOM" id="CLU_032162_3_1_9"/>
<name>A0A075LRY3_9BACI</name>
<evidence type="ECO:0000256" key="11">
    <source>
        <dbReference type="RuleBase" id="RU003780"/>
    </source>
</evidence>
<dbReference type="PANTHER" id="PTHR11264:SF0">
    <property type="entry name" value="URACIL-DNA GLYCOSYLASE"/>
    <property type="match status" value="1"/>
</dbReference>
<dbReference type="HAMAP" id="MF_00148">
    <property type="entry name" value="UDG"/>
    <property type="match status" value="1"/>
</dbReference>
<comment type="function">
    <text evidence="2 9 11">Excises uracil residues from the DNA which can arise as a result of misincorporation of dUMP residues by DNA polymerase or due to deamination of cytosine.</text>
</comment>
<dbReference type="FunFam" id="3.40.470.10:FF:000001">
    <property type="entry name" value="Uracil-DNA glycosylase"/>
    <property type="match status" value="1"/>
</dbReference>
<dbReference type="Proteomes" id="UP000027980">
    <property type="component" value="Chromosome"/>
</dbReference>
<dbReference type="InterPro" id="IPR005122">
    <property type="entry name" value="Uracil-DNA_glycosylase-like"/>
</dbReference>
<dbReference type="InterPro" id="IPR002043">
    <property type="entry name" value="UDG_fam1"/>
</dbReference>
<evidence type="ECO:0000256" key="6">
    <source>
        <dbReference type="ARBA" id="ARBA00022763"/>
    </source>
</evidence>
<reference evidence="13 14" key="1">
    <citation type="submission" date="2014-07" db="EMBL/GenBank/DDBJ databases">
        <title>Complete genome sequence of a moderately halophilic bacterium Terribacillus aidingensis MP602, isolated from Cryptomeria fortunei in Tianmu mountain in China.</title>
        <authorList>
            <person name="Wang Y."/>
            <person name="Lu P."/>
            <person name="Zhang L."/>
        </authorList>
    </citation>
    <scope>NUCLEOTIDE SEQUENCE [LARGE SCALE GENOMIC DNA]</scope>
    <source>
        <strain evidence="13 14">MP602</strain>
    </source>
</reference>
<keyword evidence="9" id="KW-0963">Cytoplasm</keyword>
<keyword evidence="6 9" id="KW-0227">DNA damage</keyword>